<gene>
    <name evidence="1" type="ORF">CQ13_35215</name>
</gene>
<dbReference type="AlphaFoldDB" id="A0A0R3MN36"/>
<evidence type="ECO:0000313" key="1">
    <source>
        <dbReference type="EMBL" id="KRR18310.1"/>
    </source>
</evidence>
<dbReference type="EMBL" id="LLYA01000198">
    <property type="protein sequence ID" value="KRR18310.1"/>
    <property type="molecule type" value="Genomic_DNA"/>
</dbReference>
<sequence length="97" mass="9960">MALIVLPSHASLEVGQRVALRAKSVTEATGSGDKDVWTCLAVCAHYCAGSREAGICAVGDSTAGTEFEAKHPAILLPVVADLAACQEHRSIDAAAID</sequence>
<accession>A0A0R3MN36</accession>
<comment type="caution">
    <text evidence="1">The sequence shown here is derived from an EMBL/GenBank/DDBJ whole genome shotgun (WGS) entry which is preliminary data.</text>
</comment>
<organism evidence="1 2">
    <name type="scientific">Bradyrhizobium retamae</name>
    <dbReference type="NCBI Taxonomy" id="1300035"/>
    <lineage>
        <taxon>Bacteria</taxon>
        <taxon>Pseudomonadati</taxon>
        <taxon>Pseudomonadota</taxon>
        <taxon>Alphaproteobacteria</taxon>
        <taxon>Hyphomicrobiales</taxon>
        <taxon>Nitrobacteraceae</taxon>
        <taxon>Bradyrhizobium</taxon>
    </lineage>
</organism>
<proteinExistence type="predicted"/>
<dbReference type="Proteomes" id="UP000052023">
    <property type="component" value="Unassembled WGS sequence"/>
</dbReference>
<keyword evidence="2" id="KW-1185">Reference proteome</keyword>
<reference evidence="1 2" key="1">
    <citation type="submission" date="2014-03" db="EMBL/GenBank/DDBJ databases">
        <title>Bradyrhizobium valentinum sp. nov., isolated from effective nodules of Lupinus mariae-josephae, a lupine endemic of basic-lime soils in Eastern Spain.</title>
        <authorList>
            <person name="Duran D."/>
            <person name="Rey L."/>
            <person name="Navarro A."/>
            <person name="Busquets A."/>
            <person name="Imperial J."/>
            <person name="Ruiz-Argueso T."/>
        </authorList>
    </citation>
    <scope>NUCLEOTIDE SEQUENCE [LARGE SCALE GENOMIC DNA]</scope>
    <source>
        <strain evidence="1 2">Ro19</strain>
    </source>
</reference>
<evidence type="ECO:0000313" key="2">
    <source>
        <dbReference type="Proteomes" id="UP000052023"/>
    </source>
</evidence>
<name>A0A0R3MN36_9BRAD</name>
<protein>
    <submittedName>
        <fullName evidence="1">Uncharacterized protein</fullName>
    </submittedName>
</protein>